<keyword evidence="5 9" id="KW-0378">Hydrolase</keyword>
<dbReference type="InterPro" id="IPR000743">
    <property type="entry name" value="Glyco_hydro_28"/>
</dbReference>
<keyword evidence="7 9" id="KW-0326">Glycosidase</keyword>
<organism evidence="11 12">
    <name type="scientific">Penicillium brasilianum</name>
    <dbReference type="NCBI Taxonomy" id="104259"/>
    <lineage>
        <taxon>Eukaryota</taxon>
        <taxon>Fungi</taxon>
        <taxon>Dikarya</taxon>
        <taxon>Ascomycota</taxon>
        <taxon>Pezizomycotina</taxon>
        <taxon>Eurotiomycetes</taxon>
        <taxon>Eurotiomycetidae</taxon>
        <taxon>Eurotiales</taxon>
        <taxon>Aspergillaceae</taxon>
        <taxon>Penicillium</taxon>
    </lineage>
</organism>
<feature type="signal peptide" evidence="10">
    <location>
        <begin position="1"/>
        <end position="15"/>
    </location>
</feature>
<dbReference type="InterPro" id="IPR011050">
    <property type="entry name" value="Pectin_lyase_fold/virulence"/>
</dbReference>
<evidence type="ECO:0000256" key="3">
    <source>
        <dbReference type="ARBA" id="ARBA00022525"/>
    </source>
</evidence>
<evidence type="ECO:0000256" key="9">
    <source>
        <dbReference type="RuleBase" id="RU361169"/>
    </source>
</evidence>
<dbReference type="InterPro" id="IPR012334">
    <property type="entry name" value="Pectin_lyas_fold"/>
</dbReference>
<keyword evidence="6" id="KW-0325">Glycoprotein</keyword>
<keyword evidence="4 10" id="KW-0732">Signal</keyword>
<comment type="caution">
    <text evidence="11">The sequence shown here is derived from an EMBL/GenBank/DDBJ whole genome shotgun (WGS) entry which is preliminary data.</text>
</comment>
<comment type="subcellular location">
    <subcellularLocation>
        <location evidence="1">Secreted</location>
    </subcellularLocation>
</comment>
<evidence type="ECO:0000313" key="11">
    <source>
        <dbReference type="EMBL" id="OOQ89565.1"/>
    </source>
</evidence>
<name>A0A1S9RVN7_PENBI</name>
<dbReference type="GO" id="GO:0071555">
    <property type="term" value="P:cell wall organization"/>
    <property type="evidence" value="ECO:0007669"/>
    <property type="project" value="UniProtKB-KW"/>
</dbReference>
<evidence type="ECO:0000256" key="5">
    <source>
        <dbReference type="ARBA" id="ARBA00022801"/>
    </source>
</evidence>
<dbReference type="GO" id="GO:0005576">
    <property type="term" value="C:extracellular region"/>
    <property type="evidence" value="ECO:0007669"/>
    <property type="project" value="UniProtKB-SubCell"/>
</dbReference>
<keyword evidence="8" id="KW-0961">Cell wall biogenesis/degradation</keyword>
<dbReference type="PANTHER" id="PTHR31736">
    <property type="match status" value="1"/>
</dbReference>
<evidence type="ECO:0000256" key="1">
    <source>
        <dbReference type="ARBA" id="ARBA00004613"/>
    </source>
</evidence>
<dbReference type="Gene3D" id="2.160.20.10">
    <property type="entry name" value="Single-stranded right-handed beta-helix, Pectin lyase-like"/>
    <property type="match status" value="1"/>
</dbReference>
<reference evidence="12" key="1">
    <citation type="submission" date="2015-09" db="EMBL/GenBank/DDBJ databases">
        <authorList>
            <person name="Fill T.P."/>
            <person name="Baretta J.F."/>
            <person name="de Almeida L.G."/>
            <person name="Rocha M."/>
            <person name="de Souza D.H."/>
            <person name="Malavazi I."/>
            <person name="Cerdeira L.T."/>
            <person name="Hong H."/>
            <person name="Samborskyy M."/>
            <person name="de Vasconcelos A.T."/>
            <person name="Leadlay P."/>
            <person name="Rodrigues-Filho E."/>
        </authorList>
    </citation>
    <scope>NUCLEOTIDE SEQUENCE [LARGE SCALE GENOMIC DNA]</scope>
    <source>
        <strain evidence="12">LaBioMMi 136</strain>
    </source>
</reference>
<evidence type="ECO:0000256" key="6">
    <source>
        <dbReference type="ARBA" id="ARBA00023180"/>
    </source>
</evidence>
<evidence type="ECO:0000256" key="2">
    <source>
        <dbReference type="ARBA" id="ARBA00008834"/>
    </source>
</evidence>
<evidence type="ECO:0000256" key="10">
    <source>
        <dbReference type="SAM" id="SignalP"/>
    </source>
</evidence>
<feature type="chain" id="PRO_5013091757" evidence="10">
    <location>
        <begin position="16"/>
        <end position="506"/>
    </location>
</feature>
<dbReference type="EMBL" id="LJBN01000106">
    <property type="protein sequence ID" value="OOQ89565.1"/>
    <property type="molecule type" value="Genomic_DNA"/>
</dbReference>
<dbReference type="AlphaFoldDB" id="A0A1S9RVN7"/>
<dbReference type="Proteomes" id="UP000190744">
    <property type="component" value="Unassembled WGS sequence"/>
</dbReference>
<evidence type="ECO:0000256" key="4">
    <source>
        <dbReference type="ARBA" id="ARBA00022729"/>
    </source>
</evidence>
<evidence type="ECO:0000313" key="12">
    <source>
        <dbReference type="Proteomes" id="UP000190744"/>
    </source>
</evidence>
<dbReference type="GO" id="GO:0005975">
    <property type="term" value="P:carbohydrate metabolic process"/>
    <property type="evidence" value="ECO:0007669"/>
    <property type="project" value="InterPro"/>
</dbReference>
<evidence type="ECO:0000256" key="7">
    <source>
        <dbReference type="ARBA" id="ARBA00023295"/>
    </source>
</evidence>
<keyword evidence="3" id="KW-0964">Secreted</keyword>
<gene>
    <name evidence="11" type="ORF">PEBR_07775</name>
</gene>
<comment type="similarity">
    <text evidence="2 9">Belongs to the glycosyl hydrolase 28 family.</text>
</comment>
<dbReference type="SUPFAM" id="SSF51126">
    <property type="entry name" value="Pectin lyase-like"/>
    <property type="match status" value="1"/>
</dbReference>
<dbReference type="PANTHER" id="PTHR31736:SF18">
    <property type="entry name" value="PUTATIVE-RELATED"/>
    <property type="match status" value="1"/>
</dbReference>
<accession>A0A1S9RVN7</accession>
<sequence>MRLFTLFIIIGVAASQLVGTVGPSTPLNEKTIECNVLNYGAVADNSTDISSAVEKAFTECVLQSPKSRLIVPEGDYLLSKSVVLSNGTNWAFQLDGLITAAYDGDWAVDRNLILQGFAGSELINSTINGEGDAKFLLDVLVIINAVDFEFYSSTGTGAIQGQGYLYRNANKLFTSFFWLKLPLLTIPNISTERPRLVRLISPTNASVHDLILVDSPKFHIVLDFMLNVEVYHLTIRGANLGSYDGIDAIGTNYYIHDNEVTNRDECVSVKSPSHFALIENLVCNQAGSGVSIGSLNVSAEISNIVARNISIIQGNNIAFIKTYPGGSGYVTNVTFSNFRSLSSLYGLDINQYWQNTLTPDTGSVSLSNLVFRNFSGSVADGTKRGPLTLIGNDLTFVTNVSIEDFTLWTDIGNQIVNKINNIFGSGDDSYGTNNGIKTLKATESPYTYTSTYTVTATPSNWKAPSTPTWAAPSTGYGTSTPIPVYSPAVLWRPGAVDYELHYWGSF</sequence>
<evidence type="ECO:0000256" key="8">
    <source>
        <dbReference type="ARBA" id="ARBA00023316"/>
    </source>
</evidence>
<proteinExistence type="inferred from homology"/>
<dbReference type="GO" id="GO:0004650">
    <property type="term" value="F:polygalacturonase activity"/>
    <property type="evidence" value="ECO:0007669"/>
    <property type="project" value="InterPro"/>
</dbReference>
<dbReference type="Pfam" id="PF00295">
    <property type="entry name" value="Glyco_hydro_28"/>
    <property type="match status" value="1"/>
</dbReference>
<protein>
    <submittedName>
        <fullName evidence="11">Endo-rhamnogalacturonase F</fullName>
    </submittedName>
</protein>